<dbReference type="KEGG" id="sli:Slin_2746"/>
<dbReference type="AlphaFoldDB" id="D2QIH7"/>
<protein>
    <submittedName>
        <fullName evidence="2">Uncharacterized protein</fullName>
    </submittedName>
</protein>
<sequence>MFTYTTNKMLRSHYAYIAILILFAFPVFYMIGARFFNYVATVNIGIIYLAVFFSGPCLLGYGYVMRKIAYEKTVSLIALILGGLWTASEIVIFIKGAFFR</sequence>
<evidence type="ECO:0000313" key="3">
    <source>
        <dbReference type="Proteomes" id="UP000002028"/>
    </source>
</evidence>
<reference evidence="2 3" key="1">
    <citation type="journal article" date="2010" name="Stand. Genomic Sci.">
        <title>Complete genome sequence of Spirosoma linguale type strain (1).</title>
        <authorList>
            <person name="Lail K."/>
            <person name="Sikorski J."/>
            <person name="Saunders E."/>
            <person name="Lapidus A."/>
            <person name="Glavina Del Rio T."/>
            <person name="Copeland A."/>
            <person name="Tice H."/>
            <person name="Cheng J.-F."/>
            <person name="Lucas S."/>
            <person name="Nolan M."/>
            <person name="Bruce D."/>
            <person name="Goodwin L."/>
            <person name="Pitluck S."/>
            <person name="Ivanova N."/>
            <person name="Mavromatis K."/>
            <person name="Ovchinnikova G."/>
            <person name="Pati A."/>
            <person name="Chen A."/>
            <person name="Palaniappan K."/>
            <person name="Land M."/>
            <person name="Hauser L."/>
            <person name="Chang Y.-J."/>
            <person name="Jeffries C.D."/>
            <person name="Chain P."/>
            <person name="Brettin T."/>
            <person name="Detter J.C."/>
            <person name="Schuetze A."/>
            <person name="Rohde M."/>
            <person name="Tindall B.J."/>
            <person name="Goeker M."/>
            <person name="Bristow J."/>
            <person name="Eisen J.A."/>
            <person name="Markowitz V."/>
            <person name="Hugenholtz P."/>
            <person name="Kyrpides N.C."/>
            <person name="Klenk H.-P."/>
            <person name="Chen F."/>
        </authorList>
    </citation>
    <scope>NUCLEOTIDE SEQUENCE [LARGE SCALE GENOMIC DNA]</scope>
    <source>
        <strain evidence="3">ATCC 33905 / DSM 74 / LMG 10896 / Claus 1</strain>
    </source>
</reference>
<feature type="transmembrane region" description="Helical" evidence="1">
    <location>
        <begin position="38"/>
        <end position="64"/>
    </location>
</feature>
<keyword evidence="1" id="KW-0812">Transmembrane</keyword>
<gene>
    <name evidence="2" type="ordered locus">Slin_2746</name>
</gene>
<feature type="transmembrane region" description="Helical" evidence="1">
    <location>
        <begin position="12"/>
        <end position="32"/>
    </location>
</feature>
<keyword evidence="3" id="KW-1185">Reference proteome</keyword>
<dbReference type="EMBL" id="CP001769">
    <property type="protein sequence ID" value="ADB38761.1"/>
    <property type="molecule type" value="Genomic_DNA"/>
</dbReference>
<name>D2QIH7_SPILD</name>
<dbReference type="Proteomes" id="UP000002028">
    <property type="component" value="Chromosome"/>
</dbReference>
<organism evidence="2 3">
    <name type="scientific">Spirosoma linguale (strain ATCC 33905 / DSM 74 / LMG 10896 / Claus 1)</name>
    <dbReference type="NCBI Taxonomy" id="504472"/>
    <lineage>
        <taxon>Bacteria</taxon>
        <taxon>Pseudomonadati</taxon>
        <taxon>Bacteroidota</taxon>
        <taxon>Cytophagia</taxon>
        <taxon>Cytophagales</taxon>
        <taxon>Cytophagaceae</taxon>
        <taxon>Spirosoma</taxon>
    </lineage>
</organism>
<accession>D2QIH7</accession>
<proteinExistence type="predicted"/>
<keyword evidence="1" id="KW-1133">Transmembrane helix</keyword>
<evidence type="ECO:0000313" key="2">
    <source>
        <dbReference type="EMBL" id="ADB38761.1"/>
    </source>
</evidence>
<feature type="transmembrane region" description="Helical" evidence="1">
    <location>
        <begin position="76"/>
        <end position="98"/>
    </location>
</feature>
<keyword evidence="1" id="KW-0472">Membrane</keyword>
<dbReference type="HOGENOM" id="CLU_2304249_0_0_10"/>
<evidence type="ECO:0000256" key="1">
    <source>
        <dbReference type="SAM" id="Phobius"/>
    </source>
</evidence>